<dbReference type="Pfam" id="PF00067">
    <property type="entry name" value="p450"/>
    <property type="match status" value="1"/>
</dbReference>
<dbReference type="PANTHER" id="PTHR46300:SF2">
    <property type="entry name" value="CYTOCHROME P450 MONOOXYGENASE ALNH-RELATED"/>
    <property type="match status" value="1"/>
</dbReference>
<dbReference type="GO" id="GO:0043386">
    <property type="term" value="P:mycotoxin biosynthetic process"/>
    <property type="evidence" value="ECO:0007669"/>
    <property type="project" value="UniProtKB-ARBA"/>
</dbReference>
<proteinExistence type="inferred from homology"/>
<keyword evidence="8" id="KW-1185">Reference proteome</keyword>
<dbReference type="GO" id="GO:0016705">
    <property type="term" value="F:oxidoreductase activity, acting on paired donors, with incorporation or reduction of molecular oxygen"/>
    <property type="evidence" value="ECO:0007669"/>
    <property type="project" value="InterPro"/>
</dbReference>
<evidence type="ECO:0000256" key="6">
    <source>
        <dbReference type="ARBA" id="ARBA00023033"/>
    </source>
</evidence>
<dbReference type="OrthoDB" id="1103324at2759"/>
<evidence type="ECO:0000256" key="2">
    <source>
        <dbReference type="ARBA" id="ARBA00010617"/>
    </source>
</evidence>
<dbReference type="InterPro" id="IPR001128">
    <property type="entry name" value="Cyt_P450"/>
</dbReference>
<dbReference type="EMBL" id="JAPQKQ010000003">
    <property type="protein sequence ID" value="KAJ5202860.1"/>
    <property type="molecule type" value="Genomic_DNA"/>
</dbReference>
<dbReference type="PANTHER" id="PTHR46300">
    <property type="entry name" value="P450, PUTATIVE (EUROFUNG)-RELATED-RELATED"/>
    <property type="match status" value="1"/>
</dbReference>
<sequence length="143" mass="16634">MKNIFYLMDKWSFVQELGATPPVDSFALLHYVPQWLLGNWRNRAVEVGDLMQSLYQTVLDQVKERRQWGVPRDSFMDRILDTLKQTPLSENELRFLGGVLMEEGSDTSSSLILTIIQAITKYPEVQAKYAERVFHPNLLKRES</sequence>
<evidence type="ECO:0000256" key="3">
    <source>
        <dbReference type="ARBA" id="ARBA00022723"/>
    </source>
</evidence>
<evidence type="ECO:0000256" key="1">
    <source>
        <dbReference type="ARBA" id="ARBA00001971"/>
    </source>
</evidence>
<keyword evidence="5" id="KW-0408">Iron</keyword>
<evidence type="ECO:0000256" key="4">
    <source>
        <dbReference type="ARBA" id="ARBA00023002"/>
    </source>
</evidence>
<dbReference type="Proteomes" id="UP001150942">
    <property type="component" value="Unassembled WGS sequence"/>
</dbReference>
<evidence type="ECO:0000313" key="8">
    <source>
        <dbReference type="Proteomes" id="UP001150942"/>
    </source>
</evidence>
<name>A0A9W9MK79_9EURO</name>
<accession>A0A9W9MK79</accession>
<organism evidence="7 8">
    <name type="scientific">Penicillium cf. viridicatum</name>
    <dbReference type="NCBI Taxonomy" id="2972119"/>
    <lineage>
        <taxon>Eukaryota</taxon>
        <taxon>Fungi</taxon>
        <taxon>Dikarya</taxon>
        <taxon>Ascomycota</taxon>
        <taxon>Pezizomycotina</taxon>
        <taxon>Eurotiomycetes</taxon>
        <taxon>Eurotiomycetidae</taxon>
        <taxon>Eurotiales</taxon>
        <taxon>Aspergillaceae</taxon>
        <taxon>Penicillium</taxon>
    </lineage>
</organism>
<dbReference type="SUPFAM" id="SSF48264">
    <property type="entry name" value="Cytochrome P450"/>
    <property type="match status" value="1"/>
</dbReference>
<evidence type="ECO:0000256" key="5">
    <source>
        <dbReference type="ARBA" id="ARBA00023004"/>
    </source>
</evidence>
<dbReference type="InterPro" id="IPR036396">
    <property type="entry name" value="Cyt_P450_sf"/>
</dbReference>
<evidence type="ECO:0000313" key="7">
    <source>
        <dbReference type="EMBL" id="KAJ5202860.1"/>
    </source>
</evidence>
<keyword evidence="4" id="KW-0560">Oxidoreductase</keyword>
<dbReference type="GO" id="GO:0020037">
    <property type="term" value="F:heme binding"/>
    <property type="evidence" value="ECO:0007669"/>
    <property type="project" value="InterPro"/>
</dbReference>
<reference evidence="7" key="1">
    <citation type="submission" date="2022-11" db="EMBL/GenBank/DDBJ databases">
        <authorList>
            <person name="Petersen C."/>
        </authorList>
    </citation>
    <scope>NUCLEOTIDE SEQUENCE</scope>
    <source>
        <strain evidence="7">IBT 20477</strain>
    </source>
</reference>
<gene>
    <name evidence="7" type="ORF">N7449_004939</name>
</gene>
<keyword evidence="6" id="KW-0503">Monooxygenase</keyword>
<dbReference type="GO" id="GO:0004497">
    <property type="term" value="F:monooxygenase activity"/>
    <property type="evidence" value="ECO:0007669"/>
    <property type="project" value="UniProtKB-KW"/>
</dbReference>
<comment type="caution">
    <text evidence="7">The sequence shown here is derived from an EMBL/GenBank/DDBJ whole genome shotgun (WGS) entry which is preliminary data.</text>
</comment>
<dbReference type="AlphaFoldDB" id="A0A9W9MK79"/>
<dbReference type="InterPro" id="IPR050364">
    <property type="entry name" value="Cytochrome_P450_fung"/>
</dbReference>
<protein>
    <submittedName>
        <fullName evidence="7">Cytochrome P450</fullName>
    </submittedName>
</protein>
<comment type="cofactor">
    <cofactor evidence="1">
        <name>heme</name>
        <dbReference type="ChEBI" id="CHEBI:30413"/>
    </cofactor>
</comment>
<reference evidence="7" key="2">
    <citation type="journal article" date="2023" name="IMA Fungus">
        <title>Comparative genomic study of the Penicillium genus elucidates a diverse pangenome and 15 lateral gene transfer events.</title>
        <authorList>
            <person name="Petersen C."/>
            <person name="Sorensen T."/>
            <person name="Nielsen M.R."/>
            <person name="Sondergaard T.E."/>
            <person name="Sorensen J.L."/>
            <person name="Fitzpatrick D.A."/>
            <person name="Frisvad J.C."/>
            <person name="Nielsen K.L."/>
        </authorList>
    </citation>
    <scope>NUCLEOTIDE SEQUENCE</scope>
    <source>
        <strain evidence="7">IBT 20477</strain>
    </source>
</reference>
<dbReference type="GO" id="GO:0005506">
    <property type="term" value="F:iron ion binding"/>
    <property type="evidence" value="ECO:0007669"/>
    <property type="project" value="InterPro"/>
</dbReference>
<comment type="similarity">
    <text evidence="2">Belongs to the cytochrome P450 family.</text>
</comment>
<keyword evidence="3" id="KW-0479">Metal-binding</keyword>
<dbReference type="Gene3D" id="1.10.630.10">
    <property type="entry name" value="Cytochrome P450"/>
    <property type="match status" value="1"/>
</dbReference>